<gene>
    <name evidence="8" type="ORF">WICMUC_002858</name>
</gene>
<evidence type="ECO:0000256" key="6">
    <source>
        <dbReference type="SAM" id="MobiDB-lite"/>
    </source>
</evidence>
<accession>A0A9P8PN09</accession>
<keyword evidence="1 4" id="KW-0378">Hydrolase</keyword>
<keyword evidence="3 4" id="KW-0443">Lipid metabolism</keyword>
<keyword evidence="5" id="KW-0812">Transmembrane</keyword>
<name>A0A9P8PN09_9ASCO</name>
<dbReference type="PANTHER" id="PTHR14226:SF10">
    <property type="entry name" value="TRIACYLGLYCEROL LIPASE 4-RELATED"/>
    <property type="match status" value="1"/>
</dbReference>
<comment type="caution">
    <text evidence="8">The sequence shown here is derived from an EMBL/GenBank/DDBJ whole genome shotgun (WGS) entry which is preliminary data.</text>
</comment>
<evidence type="ECO:0000256" key="5">
    <source>
        <dbReference type="RuleBase" id="RU362055"/>
    </source>
</evidence>
<dbReference type="PANTHER" id="PTHR14226">
    <property type="entry name" value="NEUROPATHY TARGET ESTERASE/SWISS CHEESE D.MELANOGASTER"/>
    <property type="match status" value="1"/>
</dbReference>
<feature type="compositionally biased region" description="Low complexity" evidence="6">
    <location>
        <begin position="630"/>
        <end position="641"/>
    </location>
</feature>
<dbReference type="GO" id="GO:0016020">
    <property type="term" value="C:membrane"/>
    <property type="evidence" value="ECO:0007669"/>
    <property type="project" value="UniProtKB-SubCell"/>
</dbReference>
<keyword evidence="2 4" id="KW-0442">Lipid degradation</keyword>
<sequence>MSDFKTTSYSSYNPITGSVSITDTLIQRYQHSVSEDIKIDKSKITKDQHSKGLYGVLKSFLSSNSYLLGQGKYSSNDFTEKERIENLLTQKRTATSYQTWLQASDELDELQSFEEWKNERESTLYNYKLIESNLKDLKEARLSGDRRKLLYLIRTTWTRNIGNMGNVNLYRHSHIGTKSLISEYLAECQLSLDVLTKIKNDGLDDKYILGMLVQTRKNIGRTALVLSGGGCFGLFHIGVLTALLEENLLPRIISGSSAGAIVASVLCVHNHEEISDILTTIVEKQFLIFDGANQKENLLSCLSRFLKFGTWFDNSNLKETMIGFLGDLTFREAFNRTGRILNITVSPANEHEQARLLNYLTSPTVLIWSAVCASCSLPGIFPPTAIYEKNLKTGEAQEWHHTSVKFVDGSVDNDLPITRLSEMFNVDHIIACQVNPHVVPFLKLSVTCVGGEIENEYSALFKTKLGQLYEILSSEAIHYLQMAEEVGIFRNITSKLRSVLSQQYSGDITILPDLEEIMKLNKLLANPTPEYLLESTIKGARATWPKISIIRNHCGLEFSLDEAIKQLRIRNFKHLNMASNNLLLVNSPSLESDDQNVTETVVSLDSYVNQHHQLQEEEQRQGHQQHHRQTPTTSSSTSLSHTRNRSETLTIGKLRTLRHVRSNLNVSTSSSSNKRESITNRYNRSYSQSNDSTRMFSLFPVSGKPSPKVYKSSANDYYMSSKFSSPDSINSSPTKRKHKRKDYSEIRRNSVDNAKIPLSSTKVDWSSSLNKDKSSILDPSNLYHNIDYTDGLFYKFHPSKEVNEEEEKHEDDDDDDDDDDNEEDGGNETLFDDDSASEQKVDEQLSY</sequence>
<dbReference type="InterPro" id="IPR050301">
    <property type="entry name" value="NTE"/>
</dbReference>
<dbReference type="Proteomes" id="UP000769528">
    <property type="component" value="Unassembled WGS sequence"/>
</dbReference>
<dbReference type="EMBL" id="JAEUBF010000782">
    <property type="protein sequence ID" value="KAH3675026.1"/>
    <property type="molecule type" value="Genomic_DNA"/>
</dbReference>
<dbReference type="CDD" id="cd07230">
    <property type="entry name" value="Pat_TGL4-5_like"/>
    <property type="match status" value="1"/>
</dbReference>
<evidence type="ECO:0000259" key="7">
    <source>
        <dbReference type="PROSITE" id="PS51635"/>
    </source>
</evidence>
<comment type="function">
    <text evidence="5">Lipid hydrolase.</text>
</comment>
<feature type="active site" description="Nucleophile" evidence="4">
    <location>
        <position position="257"/>
    </location>
</feature>
<comment type="subcellular location">
    <subcellularLocation>
        <location evidence="5">Membrane</location>
        <topology evidence="5">Single-pass membrane protein</topology>
    </subcellularLocation>
</comment>
<feature type="short sequence motif" description="GXSXG" evidence="4">
    <location>
        <begin position="255"/>
        <end position="259"/>
    </location>
</feature>
<dbReference type="PROSITE" id="PS51635">
    <property type="entry name" value="PNPLA"/>
    <property type="match status" value="1"/>
</dbReference>
<dbReference type="InterPro" id="IPR002641">
    <property type="entry name" value="PNPLA_dom"/>
</dbReference>
<feature type="compositionally biased region" description="Low complexity" evidence="6">
    <location>
        <begin position="662"/>
        <end position="672"/>
    </location>
</feature>
<dbReference type="InterPro" id="IPR021771">
    <property type="entry name" value="Triacylglycerol_lipase_N"/>
</dbReference>
<dbReference type="OrthoDB" id="10049244at2759"/>
<dbReference type="AlphaFoldDB" id="A0A9P8PN09"/>
<evidence type="ECO:0000313" key="9">
    <source>
        <dbReference type="Proteomes" id="UP000769528"/>
    </source>
</evidence>
<reference evidence="8" key="1">
    <citation type="journal article" date="2021" name="Open Biol.">
        <title>Shared evolutionary footprints suggest mitochondrial oxidative damage underlies multiple complex I losses in fungi.</title>
        <authorList>
            <person name="Schikora-Tamarit M.A."/>
            <person name="Marcet-Houben M."/>
            <person name="Nosek J."/>
            <person name="Gabaldon T."/>
        </authorList>
    </citation>
    <scope>NUCLEOTIDE SEQUENCE</scope>
    <source>
        <strain evidence="8">CBS6341</strain>
    </source>
</reference>
<dbReference type="GO" id="GO:0016042">
    <property type="term" value="P:lipid catabolic process"/>
    <property type="evidence" value="ECO:0007669"/>
    <property type="project" value="UniProtKB-UniRule"/>
</dbReference>
<dbReference type="Gene3D" id="3.40.1090.10">
    <property type="entry name" value="Cytosolic phospholipase A2 catalytic domain"/>
    <property type="match status" value="1"/>
</dbReference>
<feature type="region of interest" description="Disordered" evidence="6">
    <location>
        <begin position="762"/>
        <end position="781"/>
    </location>
</feature>
<evidence type="ECO:0000256" key="3">
    <source>
        <dbReference type="ARBA" id="ARBA00023098"/>
    </source>
</evidence>
<keyword evidence="5" id="KW-1133">Transmembrane helix</keyword>
<feature type="short sequence motif" description="GXGXXG" evidence="4">
    <location>
        <begin position="228"/>
        <end position="233"/>
    </location>
</feature>
<feature type="compositionally biased region" description="Polar residues" evidence="6">
    <location>
        <begin position="679"/>
        <end position="688"/>
    </location>
</feature>
<feature type="domain" description="PNPLA" evidence="7">
    <location>
        <begin position="224"/>
        <end position="421"/>
    </location>
</feature>
<evidence type="ECO:0000256" key="1">
    <source>
        <dbReference type="ARBA" id="ARBA00022801"/>
    </source>
</evidence>
<dbReference type="EC" id="3.1.1.-" evidence="5"/>
<dbReference type="FunFam" id="3.40.1090.10:FF:000036">
    <property type="entry name" value="Patatin-like phospholipase domain-containing protein"/>
    <property type="match status" value="1"/>
</dbReference>
<dbReference type="GO" id="GO:0004806">
    <property type="term" value="F:triacylglycerol lipase activity"/>
    <property type="evidence" value="ECO:0007669"/>
    <property type="project" value="InterPro"/>
</dbReference>
<keyword evidence="5" id="KW-0472">Membrane</keyword>
<evidence type="ECO:0000256" key="4">
    <source>
        <dbReference type="PROSITE-ProRule" id="PRU01161"/>
    </source>
</evidence>
<dbReference type="InterPro" id="IPR016035">
    <property type="entry name" value="Acyl_Trfase/lysoPLipase"/>
</dbReference>
<comment type="similarity">
    <text evidence="5">Belongs to the PLPL family.</text>
</comment>
<proteinExistence type="inferred from homology"/>
<feature type="compositionally biased region" description="Acidic residues" evidence="6">
    <location>
        <begin position="803"/>
        <end position="836"/>
    </location>
</feature>
<organism evidence="8 9">
    <name type="scientific">Wickerhamomyces mucosus</name>
    <dbReference type="NCBI Taxonomy" id="1378264"/>
    <lineage>
        <taxon>Eukaryota</taxon>
        <taxon>Fungi</taxon>
        <taxon>Dikarya</taxon>
        <taxon>Ascomycota</taxon>
        <taxon>Saccharomycotina</taxon>
        <taxon>Saccharomycetes</taxon>
        <taxon>Phaffomycetales</taxon>
        <taxon>Wickerhamomycetaceae</taxon>
        <taxon>Wickerhamomyces</taxon>
    </lineage>
</organism>
<feature type="region of interest" description="Disordered" evidence="6">
    <location>
        <begin position="613"/>
        <end position="688"/>
    </location>
</feature>
<feature type="active site" description="Proton acceptor" evidence="4">
    <location>
        <position position="408"/>
    </location>
</feature>
<keyword evidence="9" id="KW-1185">Reference proteome</keyword>
<protein>
    <recommendedName>
        <fullName evidence="5">Patatin-like phospholipase domain-containing protein</fullName>
        <ecNumber evidence="5">3.1.1.-</ecNumber>
    </recommendedName>
</protein>
<feature type="compositionally biased region" description="Polar residues" evidence="6">
    <location>
        <begin position="721"/>
        <end position="733"/>
    </location>
</feature>
<feature type="region of interest" description="Disordered" evidence="6">
    <location>
        <begin position="721"/>
        <end position="748"/>
    </location>
</feature>
<dbReference type="GO" id="GO:0006641">
    <property type="term" value="P:triglyceride metabolic process"/>
    <property type="evidence" value="ECO:0007669"/>
    <property type="project" value="UniProtKB-ARBA"/>
</dbReference>
<reference evidence="8" key="2">
    <citation type="submission" date="2021-01" db="EMBL/GenBank/DDBJ databases">
        <authorList>
            <person name="Schikora-Tamarit M.A."/>
        </authorList>
    </citation>
    <scope>NUCLEOTIDE SEQUENCE</scope>
    <source>
        <strain evidence="8">CBS6341</strain>
    </source>
</reference>
<dbReference type="Pfam" id="PF01734">
    <property type="entry name" value="Patatin"/>
    <property type="match status" value="1"/>
</dbReference>
<evidence type="ECO:0000313" key="8">
    <source>
        <dbReference type="EMBL" id="KAH3675026.1"/>
    </source>
</evidence>
<feature type="compositionally biased region" description="Basic and acidic residues" evidence="6">
    <location>
        <begin position="837"/>
        <end position="847"/>
    </location>
</feature>
<feature type="region of interest" description="Disordered" evidence="6">
    <location>
        <begin position="797"/>
        <end position="847"/>
    </location>
</feature>
<comment type="caution">
    <text evidence="4">Lacks conserved residue(s) required for the propagation of feature annotation.</text>
</comment>
<evidence type="ECO:0000256" key="2">
    <source>
        <dbReference type="ARBA" id="ARBA00022963"/>
    </source>
</evidence>
<dbReference type="Pfam" id="PF11815">
    <property type="entry name" value="DUF3336"/>
    <property type="match status" value="1"/>
</dbReference>
<dbReference type="SUPFAM" id="SSF52151">
    <property type="entry name" value="FabD/lysophospholipase-like"/>
    <property type="match status" value="1"/>
</dbReference>
<feature type="transmembrane region" description="Helical" evidence="5">
    <location>
        <begin position="223"/>
        <end position="244"/>
    </location>
</feature>